<dbReference type="PANTHER" id="PTHR43393:SF2">
    <property type="entry name" value="CYTOKININ RIBOSIDE 5'-MONOPHOSPHATE PHOSPHORIBOHYDROLASE"/>
    <property type="match status" value="1"/>
</dbReference>
<dbReference type="Gene3D" id="3.40.50.450">
    <property type="match status" value="1"/>
</dbReference>
<evidence type="ECO:0000313" key="1">
    <source>
        <dbReference type="EMBL" id="SVD33560.1"/>
    </source>
</evidence>
<evidence type="ECO:0008006" key="2">
    <source>
        <dbReference type="Google" id="ProtNLM"/>
    </source>
</evidence>
<gene>
    <name evidence="1" type="ORF">METZ01_LOCUS386414</name>
</gene>
<feature type="non-terminal residue" evidence="1">
    <location>
        <position position="1"/>
    </location>
</feature>
<reference evidence="1" key="1">
    <citation type="submission" date="2018-05" db="EMBL/GenBank/DDBJ databases">
        <authorList>
            <person name="Lanie J.A."/>
            <person name="Ng W.-L."/>
            <person name="Kazmierczak K.M."/>
            <person name="Andrzejewski T.M."/>
            <person name="Davidsen T.M."/>
            <person name="Wayne K.J."/>
            <person name="Tettelin H."/>
            <person name="Glass J.I."/>
            <person name="Rusch D."/>
            <person name="Podicherti R."/>
            <person name="Tsui H.-C.T."/>
            <person name="Winkler M.E."/>
        </authorList>
    </citation>
    <scope>NUCLEOTIDE SEQUENCE</scope>
</reference>
<name>A0A382UH63_9ZZZZ</name>
<sequence length="172" mass="20168">TVLLPGGLGTLDEGFENLTLFQTGKSSPRPIILLESKNGTYWNTWIEWVKSVLVKNKFISSDDVHLFQLKHSSKEAYRAIHEFYHAYHSLRYYNELTILRFTQQISQKIIDRLNVEFSDIIEEGVIYTSPLSQGEIDKHDDTLKMPRLIFKFNKKSFGRLNQMIRSINEWVI</sequence>
<proteinExistence type="predicted"/>
<protein>
    <recommendedName>
        <fullName evidence="2">AMP nucleosidase</fullName>
    </recommendedName>
</protein>
<dbReference type="Pfam" id="PF03641">
    <property type="entry name" value="Lysine_decarbox"/>
    <property type="match status" value="1"/>
</dbReference>
<organism evidence="1">
    <name type="scientific">marine metagenome</name>
    <dbReference type="NCBI Taxonomy" id="408172"/>
    <lineage>
        <taxon>unclassified sequences</taxon>
        <taxon>metagenomes</taxon>
        <taxon>ecological metagenomes</taxon>
    </lineage>
</organism>
<dbReference type="AlphaFoldDB" id="A0A382UH63"/>
<dbReference type="GO" id="GO:0005829">
    <property type="term" value="C:cytosol"/>
    <property type="evidence" value="ECO:0007669"/>
    <property type="project" value="TreeGrafter"/>
</dbReference>
<dbReference type="EMBL" id="UINC01144198">
    <property type="protein sequence ID" value="SVD33560.1"/>
    <property type="molecule type" value="Genomic_DNA"/>
</dbReference>
<accession>A0A382UH63</accession>
<dbReference type="SUPFAM" id="SSF102405">
    <property type="entry name" value="MCP/YpsA-like"/>
    <property type="match status" value="1"/>
</dbReference>
<dbReference type="InterPro" id="IPR031100">
    <property type="entry name" value="LOG_fam"/>
</dbReference>
<dbReference type="InterPro" id="IPR052341">
    <property type="entry name" value="LOG_family_nucleotidases"/>
</dbReference>
<dbReference type="PANTHER" id="PTHR43393">
    <property type="entry name" value="CYTOKININ RIBOSIDE 5'-MONOPHOSPHATE PHOSPHORIBOHYDROLASE"/>
    <property type="match status" value="1"/>
</dbReference>